<dbReference type="OrthoDB" id="50478at2157"/>
<evidence type="ECO:0000313" key="2">
    <source>
        <dbReference type="Proteomes" id="UP000006622"/>
    </source>
</evidence>
<dbReference type="InterPro" id="IPR018664">
    <property type="entry name" value="DUF2103_metal-binding"/>
</dbReference>
<evidence type="ECO:0008006" key="3">
    <source>
        <dbReference type="Google" id="ProtNLM"/>
    </source>
</evidence>
<protein>
    <recommendedName>
        <fullName evidence="3">Metal-binding protein</fullName>
    </recommendedName>
</protein>
<accession>F7XLN7</accession>
<dbReference type="EMBL" id="CP002101">
    <property type="protein sequence ID" value="AEH60861.1"/>
    <property type="molecule type" value="Genomic_DNA"/>
</dbReference>
<name>F7XLN7_METZD</name>
<dbReference type="Pfam" id="PF09876">
    <property type="entry name" value="DUF2103"/>
    <property type="match status" value="1"/>
</dbReference>
<dbReference type="STRING" id="679901.Mzhil_1004"/>
<dbReference type="GeneID" id="10822627"/>
<sequence>MSDDIFSPNNRDLLKCKLGGSHTTIIGERQGKKLLGIISQHPEIKKIIPSVIKVKGKGASGGLLNIKILRSDNRGNLRALLSQGTTAQELRIITTVGNVMEGERIRKELNSILFNE</sequence>
<proteinExistence type="predicted"/>
<reference evidence="1 2" key="1">
    <citation type="submission" date="2010-07" db="EMBL/GenBank/DDBJ databases">
        <title>The complete genome of Methanosalsum zhilinae DSM 4017.</title>
        <authorList>
            <consortium name="US DOE Joint Genome Institute (JGI-PGF)"/>
            <person name="Lucas S."/>
            <person name="Copeland A."/>
            <person name="Lapidus A."/>
            <person name="Glavina del Rio T."/>
            <person name="Dalin E."/>
            <person name="Tice H."/>
            <person name="Bruce D."/>
            <person name="Goodwin L."/>
            <person name="Pitluck S."/>
            <person name="Kyrpides N."/>
            <person name="Mavromatis K."/>
            <person name="Ovchinnikova G."/>
            <person name="Daligault H."/>
            <person name="Detter J.C."/>
            <person name="Han C."/>
            <person name="Tapia R."/>
            <person name="Larimer F."/>
            <person name="Land M."/>
            <person name="Hauser L."/>
            <person name="Markowitz V."/>
            <person name="Cheng J.-F."/>
            <person name="Hugenholtz P."/>
            <person name="Woyke T."/>
            <person name="Wu D."/>
            <person name="Spring S."/>
            <person name="Schueler E."/>
            <person name="Brambilla E."/>
            <person name="Klenk H.-P."/>
            <person name="Eisen J.A."/>
        </authorList>
    </citation>
    <scope>NUCLEOTIDE SEQUENCE [LARGE SCALE GENOMIC DNA]</scope>
    <source>
        <strain evidence="2">DSM 4017 / NBRC 107636 / OCM 62 / WeN5</strain>
    </source>
</reference>
<gene>
    <name evidence="1" type="ordered locus">Mzhil_1004</name>
</gene>
<dbReference type="AlphaFoldDB" id="F7XLN7"/>
<dbReference type="RefSeq" id="WP_013898299.1">
    <property type="nucleotide sequence ID" value="NC_015676.1"/>
</dbReference>
<keyword evidence="2" id="KW-1185">Reference proteome</keyword>
<dbReference type="HOGENOM" id="CLU_2079462_0_0_2"/>
<evidence type="ECO:0000313" key="1">
    <source>
        <dbReference type="EMBL" id="AEH60861.1"/>
    </source>
</evidence>
<dbReference type="Proteomes" id="UP000006622">
    <property type="component" value="Chromosome"/>
</dbReference>
<dbReference type="KEGG" id="mzh:Mzhil_1004"/>
<organism evidence="1 2">
    <name type="scientific">Methanosalsum zhilinae (strain DSM 4017 / NBRC 107636 / OCM 62 / WeN5)</name>
    <name type="common">Methanohalophilus zhilinae</name>
    <dbReference type="NCBI Taxonomy" id="679901"/>
    <lineage>
        <taxon>Archaea</taxon>
        <taxon>Methanobacteriati</taxon>
        <taxon>Methanobacteriota</taxon>
        <taxon>Stenosarchaea group</taxon>
        <taxon>Methanomicrobia</taxon>
        <taxon>Methanosarcinales</taxon>
        <taxon>Methanosarcinaceae</taxon>
        <taxon>Methanosalsum</taxon>
    </lineage>
</organism>